<keyword evidence="3" id="KW-0812">Transmembrane</keyword>
<dbReference type="Gene3D" id="3.20.20.370">
    <property type="entry name" value="Glycoside hydrolase/deacetylase"/>
    <property type="match status" value="1"/>
</dbReference>
<keyword evidence="6" id="KW-1185">Reference proteome</keyword>
<evidence type="ECO:0000313" key="6">
    <source>
        <dbReference type="Proteomes" id="UP001338137"/>
    </source>
</evidence>
<keyword evidence="3" id="KW-1133">Transmembrane helix</keyword>
<protein>
    <submittedName>
        <fullName evidence="5">Polysaccharide deacetylase family protein</fullName>
    </submittedName>
</protein>
<proteinExistence type="predicted"/>
<dbReference type="InterPro" id="IPR051398">
    <property type="entry name" value="Polysacch_Deacetylase"/>
</dbReference>
<comment type="caution">
    <text evidence="5">The sequence shown here is derived from an EMBL/GenBank/DDBJ whole genome shotgun (WGS) entry which is preliminary data.</text>
</comment>
<dbReference type="SUPFAM" id="SSF88713">
    <property type="entry name" value="Glycoside hydrolase/deacetylase"/>
    <property type="match status" value="1"/>
</dbReference>
<gene>
    <name evidence="5" type="ORF">P4I72_32135</name>
</gene>
<comment type="subcellular location">
    <subcellularLocation>
        <location evidence="1">Secreted</location>
    </subcellularLocation>
</comment>
<evidence type="ECO:0000256" key="3">
    <source>
        <dbReference type="SAM" id="Phobius"/>
    </source>
</evidence>
<dbReference type="Proteomes" id="UP001338137">
    <property type="component" value="Unassembled WGS sequence"/>
</dbReference>
<organism evidence="5 6">
    <name type="scientific">Paenibacillus alba</name>
    <dbReference type="NCBI Taxonomy" id="1197127"/>
    <lineage>
        <taxon>Bacteria</taxon>
        <taxon>Bacillati</taxon>
        <taxon>Bacillota</taxon>
        <taxon>Bacilli</taxon>
        <taxon>Bacillales</taxon>
        <taxon>Paenibacillaceae</taxon>
        <taxon>Paenibacillus</taxon>
    </lineage>
</organism>
<keyword evidence="2" id="KW-0732">Signal</keyword>
<sequence length="329" mass="36948">MTTSNWRLTLIIGGMLIATVSIWFLASQSFRPTQITADSREAPLIQGPIPEFKEQHLPVLPIEVPNDEVTKQQELPNLMTPLAAEAKAAFTPTATPITTVKDSVYKLAPITAQISIPVLNYHSVTVQPGNTAAITPAKLEEQMQYLADQGYKTLTLKEFIDIWEGGEKPTAKVILLTFDDGYKDNYTAALPILAKHNFRATLFVSPGMVEDGYFLNWDEIKEMHKGGWDIQPHGMTHPNLTKLNSEKQTFEITEARRQIEEELGITADVYCYPYGERNQTTLHILKEHGFRYAFTIEQGMAKPDQNPLLIRRLFVNGEAGLSSFKSLLK</sequence>
<dbReference type="InterPro" id="IPR002509">
    <property type="entry name" value="NODB_dom"/>
</dbReference>
<evidence type="ECO:0000259" key="4">
    <source>
        <dbReference type="PROSITE" id="PS51677"/>
    </source>
</evidence>
<dbReference type="PANTHER" id="PTHR34216">
    <property type="match status" value="1"/>
</dbReference>
<evidence type="ECO:0000256" key="1">
    <source>
        <dbReference type="ARBA" id="ARBA00004613"/>
    </source>
</evidence>
<accession>A0ABU6GEY6</accession>
<dbReference type="CDD" id="cd10918">
    <property type="entry name" value="CE4_NodB_like_5s_6s"/>
    <property type="match status" value="1"/>
</dbReference>
<name>A0ABU6GEY6_9BACL</name>
<dbReference type="Pfam" id="PF01522">
    <property type="entry name" value="Polysacc_deac_1"/>
    <property type="match status" value="1"/>
</dbReference>
<dbReference type="RefSeq" id="WP_326075809.1">
    <property type="nucleotide sequence ID" value="NZ_JARLKY010000102.1"/>
</dbReference>
<evidence type="ECO:0000313" key="5">
    <source>
        <dbReference type="EMBL" id="MEC0231762.1"/>
    </source>
</evidence>
<keyword evidence="3" id="KW-0472">Membrane</keyword>
<dbReference type="InterPro" id="IPR011330">
    <property type="entry name" value="Glyco_hydro/deAcase_b/a-brl"/>
</dbReference>
<dbReference type="PROSITE" id="PS51677">
    <property type="entry name" value="NODB"/>
    <property type="match status" value="1"/>
</dbReference>
<dbReference type="PANTHER" id="PTHR34216:SF3">
    <property type="entry name" value="POLY-BETA-1,6-N-ACETYL-D-GLUCOSAMINE N-DEACETYLASE"/>
    <property type="match status" value="1"/>
</dbReference>
<reference evidence="5 6" key="1">
    <citation type="submission" date="2023-03" db="EMBL/GenBank/DDBJ databases">
        <title>Bacillus Genome Sequencing.</title>
        <authorList>
            <person name="Dunlap C."/>
        </authorList>
    </citation>
    <scope>NUCLEOTIDE SEQUENCE [LARGE SCALE GENOMIC DNA]</scope>
    <source>
        <strain evidence="5 6">BD-533</strain>
    </source>
</reference>
<feature type="transmembrane region" description="Helical" evidence="3">
    <location>
        <begin position="6"/>
        <end position="26"/>
    </location>
</feature>
<dbReference type="EMBL" id="JARLKY010000102">
    <property type="protein sequence ID" value="MEC0231762.1"/>
    <property type="molecule type" value="Genomic_DNA"/>
</dbReference>
<evidence type="ECO:0000256" key="2">
    <source>
        <dbReference type="ARBA" id="ARBA00022729"/>
    </source>
</evidence>
<feature type="domain" description="NodB homology" evidence="4">
    <location>
        <begin position="172"/>
        <end position="329"/>
    </location>
</feature>